<name>A0A0F9BIP5_9ZZZZ</name>
<dbReference type="AlphaFoldDB" id="A0A0F9BIP5"/>
<reference evidence="1" key="1">
    <citation type="journal article" date="2015" name="Nature">
        <title>Complex archaea that bridge the gap between prokaryotes and eukaryotes.</title>
        <authorList>
            <person name="Spang A."/>
            <person name="Saw J.H."/>
            <person name="Jorgensen S.L."/>
            <person name="Zaremba-Niedzwiedzka K."/>
            <person name="Martijn J."/>
            <person name="Lind A.E."/>
            <person name="van Eijk R."/>
            <person name="Schleper C."/>
            <person name="Guy L."/>
            <person name="Ettema T.J."/>
        </authorList>
    </citation>
    <scope>NUCLEOTIDE SEQUENCE</scope>
</reference>
<comment type="caution">
    <text evidence="1">The sequence shown here is derived from an EMBL/GenBank/DDBJ whole genome shotgun (WGS) entry which is preliminary data.</text>
</comment>
<protein>
    <submittedName>
        <fullName evidence="1">Uncharacterized protein</fullName>
    </submittedName>
</protein>
<organism evidence="1">
    <name type="scientific">marine sediment metagenome</name>
    <dbReference type="NCBI Taxonomy" id="412755"/>
    <lineage>
        <taxon>unclassified sequences</taxon>
        <taxon>metagenomes</taxon>
        <taxon>ecological metagenomes</taxon>
    </lineage>
</organism>
<accession>A0A0F9BIP5</accession>
<evidence type="ECO:0000313" key="1">
    <source>
        <dbReference type="EMBL" id="KKL21784.1"/>
    </source>
</evidence>
<dbReference type="EMBL" id="LAZR01037601">
    <property type="protein sequence ID" value="KKL21784.1"/>
    <property type="molecule type" value="Genomic_DNA"/>
</dbReference>
<gene>
    <name evidence="1" type="ORF">LCGC14_2442000</name>
</gene>
<sequence>MKIQLVGRELPRNGTGDPHFTLLGTGGEDEGKGSPPTLLDIFTEEEITEMVNRYLYSAEYQRTVHRNRAREETKKLAPIKRKVRELFSISWLKATPEQIRKATEAVVGGGSDE</sequence>
<proteinExistence type="predicted"/>